<evidence type="ECO:0000259" key="7">
    <source>
        <dbReference type="Pfam" id="PF04316"/>
    </source>
</evidence>
<comment type="similarity">
    <text evidence="1">Belongs to the FlgM family.</text>
</comment>
<reference evidence="8 9" key="1">
    <citation type="submission" date="2015-05" db="EMBL/GenBank/DDBJ databases">
        <title>Whole genome sequence and identification of bacterial endophytes from Costus igneus.</title>
        <authorList>
            <person name="Lee Y.P."/>
            <person name="Gan H.M."/>
            <person name="Eng W."/>
            <person name="Wheatley M.S."/>
            <person name="Caraballo A."/>
            <person name="Polter S."/>
            <person name="Savka M.A."/>
            <person name="Hudson A.O."/>
        </authorList>
    </citation>
    <scope>NUCLEOTIDE SEQUENCE [LARGE SCALE GENOMIC DNA]</scope>
    <source>
        <strain evidence="8 9">RIT379</strain>
    </source>
</reference>
<evidence type="ECO:0000256" key="3">
    <source>
        <dbReference type="ARBA" id="ARBA00022491"/>
    </source>
</evidence>
<dbReference type="RefSeq" id="WP_047944771.1">
    <property type="nucleotide sequence ID" value="NZ_JBANBP010000127.1"/>
</dbReference>
<evidence type="ECO:0000313" key="9">
    <source>
        <dbReference type="Proteomes" id="UP000036045"/>
    </source>
</evidence>
<dbReference type="Proteomes" id="UP000036045">
    <property type="component" value="Unassembled WGS sequence"/>
</dbReference>
<dbReference type="Pfam" id="PF04316">
    <property type="entry name" value="FlgM"/>
    <property type="match status" value="1"/>
</dbReference>
<keyword evidence="4" id="KW-1005">Bacterial flagellum biogenesis</keyword>
<dbReference type="SUPFAM" id="SSF101498">
    <property type="entry name" value="Anti-sigma factor FlgM"/>
    <property type="match status" value="1"/>
</dbReference>
<dbReference type="GO" id="GO:0045892">
    <property type="term" value="P:negative regulation of DNA-templated transcription"/>
    <property type="evidence" value="ECO:0007669"/>
    <property type="project" value="InterPro"/>
</dbReference>
<keyword evidence="9" id="KW-1185">Reference proteome</keyword>
<name>A0A0J1KME7_NIACI</name>
<dbReference type="InterPro" id="IPR007412">
    <property type="entry name" value="FlgM"/>
</dbReference>
<dbReference type="PATRIC" id="fig|1397.4.peg.4409"/>
<keyword evidence="5" id="KW-0805">Transcription regulation</keyword>
<sequence length="84" mass="9698">MKINNFNPVNMNPYKKQMEKNAAAQNIKKEDKVEISKAALELQGTQDEVRLEKIQELKKQISDGTYQVDSKEVAEKILSFWKKG</sequence>
<dbReference type="OrthoDB" id="2991036at2"/>
<dbReference type="InterPro" id="IPR035890">
    <property type="entry name" value="Anti-sigma-28_factor_FlgM_sf"/>
</dbReference>
<dbReference type="GO" id="GO:0044781">
    <property type="term" value="P:bacterial-type flagellum organization"/>
    <property type="evidence" value="ECO:0007669"/>
    <property type="project" value="UniProtKB-KW"/>
</dbReference>
<protein>
    <recommendedName>
        <fullName evidence="2">Negative regulator of flagellin synthesis</fullName>
    </recommendedName>
</protein>
<organism evidence="8 9">
    <name type="scientific">Niallia circulans</name>
    <name type="common">Bacillus circulans</name>
    <dbReference type="NCBI Taxonomy" id="1397"/>
    <lineage>
        <taxon>Bacteria</taxon>
        <taxon>Bacillati</taxon>
        <taxon>Bacillota</taxon>
        <taxon>Bacilli</taxon>
        <taxon>Bacillales</taxon>
        <taxon>Bacillaceae</taxon>
        <taxon>Niallia</taxon>
    </lineage>
</organism>
<dbReference type="AlphaFoldDB" id="A0A0J1KME7"/>
<evidence type="ECO:0000256" key="4">
    <source>
        <dbReference type="ARBA" id="ARBA00022795"/>
    </source>
</evidence>
<gene>
    <name evidence="8" type="ORF">ABW02_24460</name>
</gene>
<evidence type="ECO:0000256" key="2">
    <source>
        <dbReference type="ARBA" id="ARBA00017823"/>
    </source>
</evidence>
<keyword evidence="6" id="KW-0804">Transcription</keyword>
<keyword evidence="3" id="KW-0678">Repressor</keyword>
<evidence type="ECO:0000256" key="5">
    <source>
        <dbReference type="ARBA" id="ARBA00023015"/>
    </source>
</evidence>
<feature type="domain" description="Anti-sigma-28 factor FlgM C-terminal" evidence="7">
    <location>
        <begin position="31"/>
        <end position="78"/>
    </location>
</feature>
<proteinExistence type="inferred from homology"/>
<evidence type="ECO:0000256" key="6">
    <source>
        <dbReference type="ARBA" id="ARBA00023163"/>
    </source>
</evidence>
<evidence type="ECO:0000313" key="8">
    <source>
        <dbReference type="EMBL" id="KLV17825.1"/>
    </source>
</evidence>
<dbReference type="EMBL" id="LDPH01000046">
    <property type="protein sequence ID" value="KLV17825.1"/>
    <property type="molecule type" value="Genomic_DNA"/>
</dbReference>
<evidence type="ECO:0000256" key="1">
    <source>
        <dbReference type="ARBA" id="ARBA00005322"/>
    </source>
</evidence>
<dbReference type="InterPro" id="IPR031316">
    <property type="entry name" value="FlgM_C"/>
</dbReference>
<accession>A0A0J1KME7</accession>
<comment type="caution">
    <text evidence="8">The sequence shown here is derived from an EMBL/GenBank/DDBJ whole genome shotgun (WGS) entry which is preliminary data.</text>
</comment>
<dbReference type="NCBIfam" id="TIGR03824">
    <property type="entry name" value="FlgM_jcvi"/>
    <property type="match status" value="1"/>
</dbReference>